<protein>
    <submittedName>
        <fullName evidence="4">Atp-dependent rna helicase pitchoune</fullName>
        <ecNumber evidence="4">3.6.1.15</ecNumber>
    </submittedName>
</protein>
<keyword evidence="2 4" id="KW-0067">ATP-binding</keyword>
<keyword evidence="1 4" id="KW-0378">Hydrolase</keyword>
<dbReference type="GO" id="GO:0004386">
    <property type="term" value="F:helicase activity"/>
    <property type="evidence" value="ECO:0007669"/>
    <property type="project" value="UniProtKB-KW"/>
</dbReference>
<keyword evidence="2 4" id="KW-0547">Nucleotide-binding</keyword>
<dbReference type="InterPro" id="IPR025313">
    <property type="entry name" value="SPB4-like_CTE"/>
</dbReference>
<dbReference type="Pfam" id="PF13959">
    <property type="entry name" value="CTE_SPB4"/>
    <property type="match status" value="1"/>
</dbReference>
<evidence type="ECO:0000259" key="3">
    <source>
        <dbReference type="Pfam" id="PF13959"/>
    </source>
</evidence>
<feature type="domain" description="ATP-dependent rRNA helicase SPB4-like C-terminal extension" evidence="3">
    <location>
        <begin position="7"/>
        <end position="33"/>
    </location>
</feature>
<accession>A0A171AY16</accession>
<proteinExistence type="predicted"/>
<reference evidence="4" key="2">
    <citation type="journal article" date="2017" name="J. Med. Entomol.">
        <title>Transcriptome Analysis of the Triatoma infestans (Hemiptera: Reduviidae) Integument.</title>
        <authorList>
            <person name="Calderon-Fernandez G.M."/>
            <person name="Moriconi D.E."/>
            <person name="Dulbecco A.B."/>
            <person name="Juarez M.P."/>
        </authorList>
    </citation>
    <scope>NUCLEOTIDE SEQUENCE</scope>
    <source>
        <strain evidence="4">Int1</strain>
        <tissue evidence="4">Integument</tissue>
    </source>
</reference>
<dbReference type="EC" id="3.6.1.15" evidence="4"/>
<evidence type="ECO:0000256" key="2">
    <source>
        <dbReference type="ARBA" id="ARBA00022806"/>
    </source>
</evidence>
<sequence length="57" mass="6319">MIHIYLERLFFDISTLNLTKVAKSFGFTVPPAVDLHVSASKHSRPRKRTGGGGFGLF</sequence>
<dbReference type="GO" id="GO:0017111">
    <property type="term" value="F:ribonucleoside triphosphate phosphatase activity"/>
    <property type="evidence" value="ECO:0007669"/>
    <property type="project" value="UniProtKB-EC"/>
</dbReference>
<keyword evidence="2 4" id="KW-0347">Helicase</keyword>
<dbReference type="EMBL" id="GEMB01000519">
    <property type="protein sequence ID" value="JAS02610.1"/>
    <property type="molecule type" value="Transcribed_RNA"/>
</dbReference>
<dbReference type="AlphaFoldDB" id="A0A171AY16"/>
<organism evidence="4">
    <name type="scientific">Triatoma infestans</name>
    <name type="common">Assassin bug</name>
    <dbReference type="NCBI Taxonomy" id="30076"/>
    <lineage>
        <taxon>Eukaryota</taxon>
        <taxon>Metazoa</taxon>
        <taxon>Ecdysozoa</taxon>
        <taxon>Arthropoda</taxon>
        <taxon>Hexapoda</taxon>
        <taxon>Insecta</taxon>
        <taxon>Pterygota</taxon>
        <taxon>Neoptera</taxon>
        <taxon>Paraneoptera</taxon>
        <taxon>Hemiptera</taxon>
        <taxon>Heteroptera</taxon>
        <taxon>Panheteroptera</taxon>
        <taxon>Cimicomorpha</taxon>
        <taxon>Reduviidae</taxon>
        <taxon>Triatominae</taxon>
        <taxon>Triatoma</taxon>
    </lineage>
</organism>
<evidence type="ECO:0000256" key="1">
    <source>
        <dbReference type="ARBA" id="ARBA00022801"/>
    </source>
</evidence>
<reference evidence="4" key="1">
    <citation type="submission" date="2016-04" db="EMBL/GenBank/DDBJ databases">
        <authorList>
            <person name="Calderon-Fernandez G.M.Sr."/>
        </authorList>
    </citation>
    <scope>NUCLEOTIDE SEQUENCE</scope>
    <source>
        <strain evidence="4">Int1</strain>
        <tissue evidence="4">Integument</tissue>
    </source>
</reference>
<evidence type="ECO:0000313" key="4">
    <source>
        <dbReference type="EMBL" id="JAS02610.1"/>
    </source>
</evidence>
<name>A0A171AY16_TRIIF</name>